<dbReference type="PANTHER" id="PTHR12560">
    <property type="entry name" value="LONGEVITY ASSURANCE FACTOR 1 LAG1"/>
    <property type="match status" value="1"/>
</dbReference>
<feature type="transmembrane region" description="Helical" evidence="11">
    <location>
        <begin position="72"/>
        <end position="89"/>
    </location>
</feature>
<dbReference type="EMBL" id="JAPQKP010000004">
    <property type="protein sequence ID" value="KAJ5193656.1"/>
    <property type="molecule type" value="Genomic_DNA"/>
</dbReference>
<feature type="transmembrane region" description="Helical" evidence="11">
    <location>
        <begin position="172"/>
        <end position="195"/>
    </location>
</feature>
<evidence type="ECO:0000256" key="1">
    <source>
        <dbReference type="ARBA" id="ARBA00004477"/>
    </source>
</evidence>
<dbReference type="PANTHER" id="PTHR12560:SF11">
    <property type="entry name" value="CERAMIDE SYNTHASE LAC1-RELATED"/>
    <property type="match status" value="1"/>
</dbReference>
<feature type="transmembrane region" description="Helical" evidence="11">
    <location>
        <begin position="344"/>
        <end position="369"/>
    </location>
</feature>
<dbReference type="GO" id="GO:0050291">
    <property type="term" value="F:sphingosine N-acyltransferase activity"/>
    <property type="evidence" value="ECO:0007669"/>
    <property type="project" value="InterPro"/>
</dbReference>
<feature type="domain" description="TLC" evidence="12">
    <location>
        <begin position="161"/>
        <end position="377"/>
    </location>
</feature>
<evidence type="ECO:0000313" key="14">
    <source>
        <dbReference type="Proteomes" id="UP001150879"/>
    </source>
</evidence>
<feature type="transmembrane region" description="Helical" evidence="11">
    <location>
        <begin position="215"/>
        <end position="235"/>
    </location>
</feature>
<sequence>MTASLPLNGANQTPMKEDTLRHRNINGSAQSKTVGHGQAGLLRPLNSTNPASSPKESFSLLRRCKRFAVNRAWAIPLALVLAFLSLFALNPTESNPISHFIFLSYKVESLGDNPNAPTQYGKGLWDIAFVAFYVLVLSFTREFIMQEILRPLAAAHIKSQAKQARFMEQMYTAMYFGVLGPAGLYVMRQTPVWYFNTRGMYELFPHRTHAAEFKFYYLFEAAYWAQQAIVMLLGMEKRRKDFMELVAHHILTLALIALSYRFHFTYMGIAIYITHDISDFFLAVSKSLHYIAPDIMIPFYATNIGVWIYLRHVLNLRILYSLLTEFRTVGPYELNWETQQYKCWISNVITFGLLAGLQALNLFWLYYLLRSAFKFLATGEKKDDRSEPGESEIEQDDFNVVEGSNSHSLLNGSLSPSGKSQQVTNGVGISVGAIGTR</sequence>
<evidence type="ECO:0000256" key="2">
    <source>
        <dbReference type="ARBA" id="ARBA00009808"/>
    </source>
</evidence>
<dbReference type="InterPro" id="IPR016439">
    <property type="entry name" value="Lag1/Lac1-like"/>
</dbReference>
<keyword evidence="6 11" id="KW-1133">Transmembrane helix</keyword>
<evidence type="ECO:0000256" key="8">
    <source>
        <dbReference type="ARBA" id="ARBA00023180"/>
    </source>
</evidence>
<dbReference type="PROSITE" id="PS50922">
    <property type="entry name" value="TLC"/>
    <property type="match status" value="1"/>
</dbReference>
<evidence type="ECO:0000256" key="11">
    <source>
        <dbReference type="SAM" id="Phobius"/>
    </source>
</evidence>
<name>A0A9W9JCW7_9EURO</name>
<dbReference type="InterPro" id="IPR006634">
    <property type="entry name" value="TLC-dom"/>
</dbReference>
<evidence type="ECO:0000256" key="4">
    <source>
        <dbReference type="ARBA" id="ARBA00022692"/>
    </source>
</evidence>
<dbReference type="Pfam" id="PF03798">
    <property type="entry name" value="TRAM_LAG1_CLN8"/>
    <property type="match status" value="1"/>
</dbReference>
<keyword evidence="7 9" id="KW-0472">Membrane</keyword>
<keyword evidence="4 9" id="KW-0812">Transmembrane</keyword>
<keyword evidence="5" id="KW-0256">Endoplasmic reticulum</keyword>
<reference evidence="13" key="2">
    <citation type="journal article" date="2023" name="IMA Fungus">
        <title>Comparative genomic study of the Penicillium genus elucidates a diverse pangenome and 15 lateral gene transfer events.</title>
        <authorList>
            <person name="Petersen C."/>
            <person name="Sorensen T."/>
            <person name="Nielsen M.R."/>
            <person name="Sondergaard T.E."/>
            <person name="Sorensen J.L."/>
            <person name="Fitzpatrick D.A."/>
            <person name="Frisvad J.C."/>
            <person name="Nielsen K.L."/>
        </authorList>
    </citation>
    <scope>NUCLEOTIDE SEQUENCE</scope>
    <source>
        <strain evidence="13">IBT 16849</strain>
    </source>
</reference>
<dbReference type="Proteomes" id="UP001150879">
    <property type="component" value="Unassembled WGS sequence"/>
</dbReference>
<keyword evidence="3" id="KW-0808">Transferase</keyword>
<comment type="similarity">
    <text evidence="2">Belongs to the sphingosine N-acyltransferase family.</text>
</comment>
<evidence type="ECO:0000256" key="9">
    <source>
        <dbReference type="PROSITE-ProRule" id="PRU00205"/>
    </source>
</evidence>
<keyword evidence="8" id="KW-0325">Glycoprotein</keyword>
<evidence type="ECO:0000256" key="10">
    <source>
        <dbReference type="SAM" id="MobiDB-lite"/>
    </source>
</evidence>
<protein>
    <submittedName>
        <fullName evidence="13">TRAM1-like protein</fullName>
    </submittedName>
</protein>
<evidence type="ECO:0000256" key="6">
    <source>
        <dbReference type="ARBA" id="ARBA00022989"/>
    </source>
</evidence>
<feature type="transmembrane region" description="Helical" evidence="11">
    <location>
        <begin position="291"/>
        <end position="310"/>
    </location>
</feature>
<dbReference type="AlphaFoldDB" id="A0A9W9JCW7"/>
<dbReference type="OrthoDB" id="3053196at2759"/>
<comment type="caution">
    <text evidence="13">The sequence shown here is derived from an EMBL/GenBank/DDBJ whole genome shotgun (WGS) entry which is preliminary data.</text>
</comment>
<dbReference type="SMART" id="SM00724">
    <property type="entry name" value="TLC"/>
    <property type="match status" value="1"/>
</dbReference>
<evidence type="ECO:0000259" key="12">
    <source>
        <dbReference type="PROSITE" id="PS50922"/>
    </source>
</evidence>
<accession>A0A9W9JCW7</accession>
<feature type="region of interest" description="Disordered" evidence="10">
    <location>
        <begin position="29"/>
        <end position="53"/>
    </location>
</feature>
<feature type="compositionally biased region" description="Low complexity" evidence="10">
    <location>
        <begin position="403"/>
        <end position="420"/>
    </location>
</feature>
<evidence type="ECO:0000256" key="3">
    <source>
        <dbReference type="ARBA" id="ARBA00022679"/>
    </source>
</evidence>
<evidence type="ECO:0000256" key="5">
    <source>
        <dbReference type="ARBA" id="ARBA00022824"/>
    </source>
</evidence>
<proteinExistence type="inferred from homology"/>
<feature type="compositionally biased region" description="Acidic residues" evidence="10">
    <location>
        <begin position="389"/>
        <end position="399"/>
    </location>
</feature>
<evidence type="ECO:0000313" key="13">
    <source>
        <dbReference type="EMBL" id="KAJ5193656.1"/>
    </source>
</evidence>
<dbReference type="GO" id="GO:0005789">
    <property type="term" value="C:endoplasmic reticulum membrane"/>
    <property type="evidence" value="ECO:0007669"/>
    <property type="project" value="UniProtKB-SubCell"/>
</dbReference>
<reference evidence="13" key="1">
    <citation type="submission" date="2022-11" db="EMBL/GenBank/DDBJ databases">
        <authorList>
            <person name="Petersen C."/>
        </authorList>
    </citation>
    <scope>NUCLEOTIDE SEQUENCE</scope>
    <source>
        <strain evidence="13">IBT 16849</strain>
    </source>
</reference>
<organism evidence="13 14">
    <name type="scientific">Penicillium cf. griseofulvum</name>
    <dbReference type="NCBI Taxonomy" id="2972120"/>
    <lineage>
        <taxon>Eukaryota</taxon>
        <taxon>Fungi</taxon>
        <taxon>Dikarya</taxon>
        <taxon>Ascomycota</taxon>
        <taxon>Pezizomycotina</taxon>
        <taxon>Eurotiomycetes</taxon>
        <taxon>Eurotiomycetidae</taxon>
        <taxon>Eurotiales</taxon>
        <taxon>Aspergillaceae</taxon>
        <taxon>Penicillium</taxon>
    </lineage>
</organism>
<gene>
    <name evidence="13" type="ORF">N7472_006122</name>
</gene>
<feature type="transmembrane region" description="Helical" evidence="11">
    <location>
        <begin position="123"/>
        <end position="140"/>
    </location>
</feature>
<keyword evidence="14" id="KW-1185">Reference proteome</keyword>
<dbReference type="GO" id="GO:0046513">
    <property type="term" value="P:ceramide biosynthetic process"/>
    <property type="evidence" value="ECO:0007669"/>
    <property type="project" value="InterPro"/>
</dbReference>
<evidence type="ECO:0000256" key="7">
    <source>
        <dbReference type="ARBA" id="ARBA00023136"/>
    </source>
</evidence>
<feature type="region of interest" description="Disordered" evidence="10">
    <location>
        <begin position="382"/>
        <end position="424"/>
    </location>
</feature>
<comment type="subcellular location">
    <subcellularLocation>
        <location evidence="1">Endoplasmic reticulum membrane</location>
        <topology evidence="1">Multi-pass membrane protein</topology>
    </subcellularLocation>
</comment>